<evidence type="ECO:0000313" key="1">
    <source>
        <dbReference type="EMBL" id="GET39468.1"/>
    </source>
</evidence>
<organism evidence="1 2">
    <name type="scientific">Microseira wollei NIES-4236</name>
    <dbReference type="NCBI Taxonomy" id="2530354"/>
    <lineage>
        <taxon>Bacteria</taxon>
        <taxon>Bacillati</taxon>
        <taxon>Cyanobacteriota</taxon>
        <taxon>Cyanophyceae</taxon>
        <taxon>Oscillatoriophycideae</taxon>
        <taxon>Aerosakkonematales</taxon>
        <taxon>Aerosakkonemataceae</taxon>
        <taxon>Microseira</taxon>
    </lineage>
</organism>
<accession>A0AAV3XBB1</accession>
<dbReference type="AlphaFoldDB" id="A0AAV3XBB1"/>
<evidence type="ECO:0000313" key="2">
    <source>
        <dbReference type="Proteomes" id="UP001050975"/>
    </source>
</evidence>
<dbReference type="EMBL" id="BLAY01000066">
    <property type="protein sequence ID" value="GET39468.1"/>
    <property type="molecule type" value="Genomic_DNA"/>
</dbReference>
<reference evidence="1" key="1">
    <citation type="submission" date="2019-10" db="EMBL/GenBank/DDBJ databases">
        <title>Draft genome sequece of Microseira wollei NIES-4236.</title>
        <authorList>
            <person name="Yamaguchi H."/>
            <person name="Suzuki S."/>
            <person name="Kawachi M."/>
        </authorList>
    </citation>
    <scope>NUCLEOTIDE SEQUENCE</scope>
    <source>
        <strain evidence="1">NIES-4236</strain>
    </source>
</reference>
<dbReference type="Proteomes" id="UP001050975">
    <property type="component" value="Unassembled WGS sequence"/>
</dbReference>
<gene>
    <name evidence="1" type="ORF">MiSe_42370</name>
</gene>
<sequence>MEMVVNREFIKQELDSLNDEQLKQVADFIASVKHRYQNLDANPWRLLFDSLQLFSDDFMASREQPALEVRESLE</sequence>
<keyword evidence="2" id="KW-1185">Reference proteome</keyword>
<name>A0AAV3XBB1_9CYAN</name>
<comment type="caution">
    <text evidence="1">The sequence shown here is derived from an EMBL/GenBank/DDBJ whole genome shotgun (WGS) entry which is preliminary data.</text>
</comment>
<proteinExistence type="predicted"/>
<protein>
    <submittedName>
        <fullName evidence="1">Virulence associated protein B</fullName>
    </submittedName>
</protein>